<dbReference type="STRING" id="1797472.A2215_00995"/>
<dbReference type="InterPro" id="IPR005320">
    <property type="entry name" value="Peptidase_S51"/>
</dbReference>
<evidence type="ECO:0000256" key="3">
    <source>
        <dbReference type="ARBA" id="ARBA00022801"/>
    </source>
</evidence>
<evidence type="ECO:0000313" key="5">
    <source>
        <dbReference type="EMBL" id="OGD65249.1"/>
    </source>
</evidence>
<evidence type="ECO:0000256" key="4">
    <source>
        <dbReference type="ARBA" id="ARBA00022825"/>
    </source>
</evidence>
<keyword evidence="2" id="KW-0645">Protease</keyword>
<evidence type="ECO:0000313" key="6">
    <source>
        <dbReference type="Proteomes" id="UP000178583"/>
    </source>
</evidence>
<dbReference type="Proteomes" id="UP000178583">
    <property type="component" value="Unassembled WGS sequence"/>
</dbReference>
<dbReference type="EMBL" id="MEZY01000014">
    <property type="protein sequence ID" value="OGD65249.1"/>
    <property type="molecule type" value="Genomic_DNA"/>
</dbReference>
<reference evidence="5 6" key="1">
    <citation type="journal article" date="2016" name="Nat. Commun.">
        <title>Thousands of microbial genomes shed light on interconnected biogeochemical processes in an aquifer system.</title>
        <authorList>
            <person name="Anantharaman K."/>
            <person name="Brown C.T."/>
            <person name="Hug L.A."/>
            <person name="Sharon I."/>
            <person name="Castelle C.J."/>
            <person name="Probst A.J."/>
            <person name="Thomas B.C."/>
            <person name="Singh A."/>
            <person name="Wilkins M.J."/>
            <person name="Karaoz U."/>
            <person name="Brodie E.L."/>
            <person name="Williams K.H."/>
            <person name="Hubbard S.S."/>
            <person name="Banfield J.F."/>
        </authorList>
    </citation>
    <scope>NUCLEOTIDE SEQUENCE [LARGE SCALE GENOMIC DNA]</scope>
</reference>
<evidence type="ECO:0008006" key="7">
    <source>
        <dbReference type="Google" id="ProtNLM"/>
    </source>
</evidence>
<dbReference type="PANTHER" id="PTHR20842">
    <property type="entry name" value="PROTEASE S51 ALPHA-ASPARTYL DIPEPTIDASE"/>
    <property type="match status" value="1"/>
</dbReference>
<comment type="caution">
    <text evidence="5">The sequence shown here is derived from an EMBL/GenBank/DDBJ whole genome shotgun (WGS) entry which is preliminary data.</text>
</comment>
<dbReference type="GO" id="GO:0008236">
    <property type="term" value="F:serine-type peptidase activity"/>
    <property type="evidence" value="ECO:0007669"/>
    <property type="project" value="UniProtKB-KW"/>
</dbReference>
<name>A0A1F5ECU8_9BACT</name>
<gene>
    <name evidence="5" type="ORF">A2215_00995</name>
</gene>
<keyword evidence="3" id="KW-0378">Hydrolase</keyword>
<comment type="similarity">
    <text evidence="1">Belongs to the peptidase S51 family.</text>
</comment>
<keyword evidence="4" id="KW-0720">Serine protease</keyword>
<dbReference type="SUPFAM" id="SSF52317">
    <property type="entry name" value="Class I glutamine amidotransferase-like"/>
    <property type="match status" value="1"/>
</dbReference>
<proteinExistence type="inferred from homology"/>
<dbReference type="CDD" id="cd03129">
    <property type="entry name" value="GAT1_Peptidase_E_like"/>
    <property type="match status" value="1"/>
</dbReference>
<evidence type="ECO:0000256" key="2">
    <source>
        <dbReference type="ARBA" id="ARBA00022670"/>
    </source>
</evidence>
<dbReference type="Pfam" id="PF03575">
    <property type="entry name" value="Peptidase_S51"/>
    <property type="match status" value="1"/>
</dbReference>
<organism evidence="5 6">
    <name type="scientific">Candidatus Berkelbacteria bacterium RIFOXYA2_FULL_43_10</name>
    <dbReference type="NCBI Taxonomy" id="1797472"/>
    <lineage>
        <taxon>Bacteria</taxon>
        <taxon>Candidatus Berkelbacteria</taxon>
    </lineage>
</organism>
<protein>
    <recommendedName>
        <fullName evidence="7">Peptidase S51</fullName>
    </recommendedName>
</protein>
<dbReference type="InterPro" id="IPR029062">
    <property type="entry name" value="Class_I_gatase-like"/>
</dbReference>
<dbReference type="Gene3D" id="3.40.50.880">
    <property type="match status" value="1"/>
</dbReference>
<dbReference type="AlphaFoldDB" id="A0A1F5ECU8"/>
<accession>A0A1F5ECU8</accession>
<dbReference type="GO" id="GO:0006508">
    <property type="term" value="P:proteolysis"/>
    <property type="evidence" value="ECO:0007669"/>
    <property type="project" value="UniProtKB-KW"/>
</dbReference>
<evidence type="ECO:0000256" key="1">
    <source>
        <dbReference type="ARBA" id="ARBA00006534"/>
    </source>
</evidence>
<dbReference type="PANTHER" id="PTHR20842:SF0">
    <property type="entry name" value="ALPHA-ASPARTYL DIPEPTIDASE"/>
    <property type="match status" value="1"/>
</dbReference>
<sequence>MCAKRGIFEVMKNVFLTSSLQSVAKDLAEHLDPNIKRFLFVITASELEKGNRWWLIADRKSMTELGFELENYTLTDKTKEQVKDALSKVDGIIMAGGNTFYLLWKIQQSDSAGLIKQFVKDGRIYIGSSAGSMVASSDIYASREKKEIDAVPDIKDFNGLGITDIMVQPHWGSKSFKESYLNEIMKHSYVTGFKQILLTDEQYVIDDGDNITFVDIKAIS</sequence>